<dbReference type="OrthoDB" id="2343366at2759"/>
<dbReference type="EMBL" id="JABBWM010000041">
    <property type="protein sequence ID" value="KAG2104316.1"/>
    <property type="molecule type" value="Genomic_DNA"/>
</dbReference>
<dbReference type="GeneID" id="64700124"/>
<dbReference type="Proteomes" id="UP000823399">
    <property type="component" value="Unassembled WGS sequence"/>
</dbReference>
<dbReference type="Gene3D" id="3.40.50.410">
    <property type="entry name" value="von Willebrand factor, type A domain"/>
    <property type="match status" value="1"/>
</dbReference>
<sequence length="136" mass="14730">MPSTKGTNFTAGIQRAQSLMEQHWSTERTPVVIFLSDGQCSIENRTVQDLCGAAVRLGKALSFHSVSFGQDKYSSPLKRMFQIALNAQNNAPRDPSVCAAPTIPSSYTTALDTVQLAETFLGIAESLTKLRGSLVH</sequence>
<accession>A0A9P7F3L6</accession>
<organism evidence="1 2">
    <name type="scientific">Suillus discolor</name>
    <dbReference type="NCBI Taxonomy" id="1912936"/>
    <lineage>
        <taxon>Eukaryota</taxon>
        <taxon>Fungi</taxon>
        <taxon>Dikarya</taxon>
        <taxon>Basidiomycota</taxon>
        <taxon>Agaricomycotina</taxon>
        <taxon>Agaricomycetes</taxon>
        <taxon>Agaricomycetidae</taxon>
        <taxon>Boletales</taxon>
        <taxon>Suillineae</taxon>
        <taxon>Suillaceae</taxon>
        <taxon>Suillus</taxon>
    </lineage>
</organism>
<protein>
    <recommendedName>
        <fullName evidence="3">VWFA domain-containing protein</fullName>
    </recommendedName>
</protein>
<gene>
    <name evidence="1" type="ORF">F5147DRAFT_703815</name>
</gene>
<reference evidence="1" key="1">
    <citation type="journal article" date="2020" name="New Phytol.">
        <title>Comparative genomics reveals dynamic genome evolution in host specialist ectomycorrhizal fungi.</title>
        <authorList>
            <person name="Lofgren L.A."/>
            <person name="Nguyen N.H."/>
            <person name="Vilgalys R."/>
            <person name="Ruytinx J."/>
            <person name="Liao H.L."/>
            <person name="Branco S."/>
            <person name="Kuo A."/>
            <person name="LaButti K."/>
            <person name="Lipzen A."/>
            <person name="Andreopoulos W."/>
            <person name="Pangilinan J."/>
            <person name="Riley R."/>
            <person name="Hundley H."/>
            <person name="Na H."/>
            <person name="Barry K."/>
            <person name="Grigoriev I.V."/>
            <person name="Stajich J.E."/>
            <person name="Kennedy P.G."/>
        </authorList>
    </citation>
    <scope>NUCLEOTIDE SEQUENCE</scope>
    <source>
        <strain evidence="1">FC423</strain>
    </source>
</reference>
<dbReference type="SUPFAM" id="SSF53300">
    <property type="entry name" value="vWA-like"/>
    <property type="match status" value="1"/>
</dbReference>
<proteinExistence type="predicted"/>
<evidence type="ECO:0008006" key="3">
    <source>
        <dbReference type="Google" id="ProtNLM"/>
    </source>
</evidence>
<keyword evidence="2" id="KW-1185">Reference proteome</keyword>
<dbReference type="RefSeq" id="XP_041290821.1">
    <property type="nucleotide sequence ID" value="XM_041437865.1"/>
</dbReference>
<name>A0A9P7F3L6_9AGAM</name>
<comment type="caution">
    <text evidence="1">The sequence shown here is derived from an EMBL/GenBank/DDBJ whole genome shotgun (WGS) entry which is preliminary data.</text>
</comment>
<evidence type="ECO:0000313" key="2">
    <source>
        <dbReference type="Proteomes" id="UP000823399"/>
    </source>
</evidence>
<dbReference type="InterPro" id="IPR036465">
    <property type="entry name" value="vWFA_dom_sf"/>
</dbReference>
<dbReference type="AlphaFoldDB" id="A0A9P7F3L6"/>
<evidence type="ECO:0000313" key="1">
    <source>
        <dbReference type="EMBL" id="KAG2104316.1"/>
    </source>
</evidence>